<accession>A0AAV2E1I9</accession>
<evidence type="ECO:0000313" key="3">
    <source>
        <dbReference type="Proteomes" id="UP001497516"/>
    </source>
</evidence>
<name>A0AAV2E1I9_9ROSI</name>
<dbReference type="EMBL" id="OZ034817">
    <property type="protein sequence ID" value="CAL1379786.1"/>
    <property type="molecule type" value="Genomic_DNA"/>
</dbReference>
<evidence type="ECO:0000313" key="2">
    <source>
        <dbReference type="EMBL" id="CAL1379786.1"/>
    </source>
</evidence>
<dbReference type="AlphaFoldDB" id="A0AAV2E1I9"/>
<feature type="region of interest" description="Disordered" evidence="1">
    <location>
        <begin position="33"/>
        <end position="72"/>
    </location>
</feature>
<evidence type="ECO:0000256" key="1">
    <source>
        <dbReference type="SAM" id="MobiDB-lite"/>
    </source>
</evidence>
<proteinExistence type="predicted"/>
<reference evidence="2 3" key="1">
    <citation type="submission" date="2024-04" db="EMBL/GenBank/DDBJ databases">
        <authorList>
            <person name="Fracassetti M."/>
        </authorList>
    </citation>
    <scope>NUCLEOTIDE SEQUENCE [LARGE SCALE GENOMIC DNA]</scope>
</reference>
<dbReference type="Proteomes" id="UP001497516">
    <property type="component" value="Chromosome 4"/>
</dbReference>
<keyword evidence="3" id="KW-1185">Reference proteome</keyword>
<gene>
    <name evidence="2" type="ORF">LTRI10_LOCUS21283</name>
</gene>
<protein>
    <submittedName>
        <fullName evidence="2">Uncharacterized protein</fullName>
    </submittedName>
</protein>
<organism evidence="2 3">
    <name type="scientific">Linum trigynum</name>
    <dbReference type="NCBI Taxonomy" id="586398"/>
    <lineage>
        <taxon>Eukaryota</taxon>
        <taxon>Viridiplantae</taxon>
        <taxon>Streptophyta</taxon>
        <taxon>Embryophyta</taxon>
        <taxon>Tracheophyta</taxon>
        <taxon>Spermatophyta</taxon>
        <taxon>Magnoliopsida</taxon>
        <taxon>eudicotyledons</taxon>
        <taxon>Gunneridae</taxon>
        <taxon>Pentapetalae</taxon>
        <taxon>rosids</taxon>
        <taxon>fabids</taxon>
        <taxon>Malpighiales</taxon>
        <taxon>Linaceae</taxon>
        <taxon>Linum</taxon>
    </lineage>
</organism>
<sequence length="97" mass="10739">MVDDLKAANVPGDVEKKESAMVVQGSIFVRQRRLKKSPSPRGIDRALSGQRAFTSAESKAPCSSRGESPAPNRRAFTFFVGRLFRVLPHLRSILSLR</sequence>